<evidence type="ECO:0000256" key="1">
    <source>
        <dbReference type="SAM" id="MobiDB-lite"/>
    </source>
</evidence>
<dbReference type="PANTHER" id="PTHR15629:SF8">
    <property type="entry name" value="DUF500 DOMAIN PROTEIN (AFU_ORTHOLOGUE AFUA_5G07310)"/>
    <property type="match status" value="1"/>
</dbReference>
<feature type="compositionally biased region" description="Acidic residues" evidence="1">
    <location>
        <begin position="472"/>
        <end position="487"/>
    </location>
</feature>
<dbReference type="PANTHER" id="PTHR15629">
    <property type="entry name" value="SH3YL1 PROTEIN"/>
    <property type="match status" value="1"/>
</dbReference>
<evidence type="ECO:0000259" key="2">
    <source>
        <dbReference type="Pfam" id="PF04366"/>
    </source>
</evidence>
<dbReference type="CDD" id="cd11524">
    <property type="entry name" value="SYLF"/>
    <property type="match status" value="1"/>
</dbReference>
<dbReference type="Pfam" id="PF04366">
    <property type="entry name" value="Ysc84"/>
    <property type="match status" value="1"/>
</dbReference>
<keyword evidence="4" id="KW-1185">Reference proteome</keyword>
<feature type="region of interest" description="Disordered" evidence="1">
    <location>
        <begin position="361"/>
        <end position="615"/>
    </location>
</feature>
<dbReference type="Proteomes" id="UP001521785">
    <property type="component" value="Unassembled WGS sequence"/>
</dbReference>
<dbReference type="EMBL" id="JAKJXO020000001">
    <property type="protein sequence ID" value="KAL1612610.1"/>
    <property type="molecule type" value="Genomic_DNA"/>
</dbReference>
<feature type="compositionally biased region" description="Polar residues" evidence="1">
    <location>
        <begin position="526"/>
        <end position="535"/>
    </location>
</feature>
<feature type="region of interest" description="Disordered" evidence="1">
    <location>
        <begin position="332"/>
        <end position="351"/>
    </location>
</feature>
<proteinExistence type="predicted"/>
<gene>
    <name evidence="3" type="ORF">SLS60_000839</name>
</gene>
<dbReference type="InterPro" id="IPR051702">
    <property type="entry name" value="SH3_domain_YSC84-like"/>
</dbReference>
<feature type="compositionally biased region" description="Basic and acidic residues" evidence="1">
    <location>
        <begin position="431"/>
        <end position="470"/>
    </location>
</feature>
<name>A0ABR3S7D8_9PLEO</name>
<feature type="domain" description="Ysc84 actin-binding" evidence="2">
    <location>
        <begin position="148"/>
        <end position="273"/>
    </location>
</feature>
<accession>A0ABR3S7D8</accession>
<dbReference type="InterPro" id="IPR007461">
    <property type="entry name" value="Ysc84_actin-binding"/>
</dbReference>
<evidence type="ECO:0000313" key="3">
    <source>
        <dbReference type="EMBL" id="KAL1612610.1"/>
    </source>
</evidence>
<feature type="compositionally biased region" description="Basic and acidic residues" evidence="1">
    <location>
        <begin position="570"/>
        <end position="600"/>
    </location>
</feature>
<evidence type="ECO:0000313" key="4">
    <source>
        <dbReference type="Proteomes" id="UP001521785"/>
    </source>
</evidence>
<sequence length="615" mass="67670">MWAKTKTSSKAGFDKLYGLVDKLGPPVNRLSNKLGSEAFWPTTLDKESDKAARILKSFCKDGFYQEEERPTAEGPKAKQKVLKKIPTERHETCRITDEFFKVIKNAKALAIFTTMRTGLWFSGAGGSGILIGRTEDGTWSPPSGIMLHTAGLGFLAGIDIYDCVVVINTQQALDAFSKIRCTLGGEVSAVAGPVGMGGVLETEVHKRQAPVFTYMKSRGLYAGVQVDGTIIIERTDENERFYGERIAVGDILKGKARHPPYEIKRLHETIKAAQGDSDFDESMIPSEPPPADYEIEAPTDKTFGVPDKEDPDPYGVLALQEAGLDIKEAGTHKRPTSEQFEFNPAPTSPIYSTFRRSFDRSSIDGRSVSRRSSWRTSTISSVLEPRTPSKMVDMSTQTDTDGPPPIQVPPPLPPRQTHTPSPTLANIPETKVIEDTPRKASEDSPTRTSEKNEEKHVDFTVNDTVRRSQAFDDVDLDDEASDEEEPIIAEIHQAAAPQPITRPRIVQVAKPIAPKLPPRNPFRNRGSYQSTTSNDEPIHDASTDPSPLTGHSPLATPSLKDGSSVSSVDDFERLEHINEELKAHPSHETQEQKEEKDDFHSLPGSPTKAIPGGFH</sequence>
<comment type="caution">
    <text evidence="3">The sequence shown here is derived from an EMBL/GenBank/DDBJ whole genome shotgun (WGS) entry which is preliminary data.</text>
</comment>
<organism evidence="3 4">
    <name type="scientific">Paraconiothyrium brasiliense</name>
    <dbReference type="NCBI Taxonomy" id="300254"/>
    <lineage>
        <taxon>Eukaryota</taxon>
        <taxon>Fungi</taxon>
        <taxon>Dikarya</taxon>
        <taxon>Ascomycota</taxon>
        <taxon>Pezizomycotina</taxon>
        <taxon>Dothideomycetes</taxon>
        <taxon>Pleosporomycetidae</taxon>
        <taxon>Pleosporales</taxon>
        <taxon>Massarineae</taxon>
        <taxon>Didymosphaeriaceae</taxon>
        <taxon>Paraconiothyrium</taxon>
    </lineage>
</organism>
<feature type="compositionally biased region" description="Pro residues" evidence="1">
    <location>
        <begin position="402"/>
        <end position="414"/>
    </location>
</feature>
<reference evidence="3 4" key="1">
    <citation type="submission" date="2024-02" db="EMBL/GenBank/DDBJ databases">
        <title>De novo assembly and annotation of 12 fungi associated with fruit tree decline syndrome in Ontario, Canada.</title>
        <authorList>
            <person name="Sulman M."/>
            <person name="Ellouze W."/>
            <person name="Ilyukhin E."/>
        </authorList>
    </citation>
    <scope>NUCLEOTIDE SEQUENCE [LARGE SCALE GENOMIC DNA]</scope>
    <source>
        <strain evidence="3 4">M42-189</strain>
    </source>
</reference>
<protein>
    <recommendedName>
        <fullName evidence="2">Ysc84 actin-binding domain-containing protein</fullName>
    </recommendedName>
</protein>